<dbReference type="GO" id="GO:0043565">
    <property type="term" value="F:sequence-specific DNA binding"/>
    <property type="evidence" value="ECO:0007669"/>
    <property type="project" value="InterPro"/>
</dbReference>
<dbReference type="STRING" id="408074.SAMN05660909_03881"/>
<dbReference type="OrthoDB" id="655946at2"/>
<name>A0A1H4EPT9_9BACT</name>
<dbReference type="InterPro" id="IPR009057">
    <property type="entry name" value="Homeodomain-like_sf"/>
</dbReference>
<dbReference type="Proteomes" id="UP000199656">
    <property type="component" value="Unassembled WGS sequence"/>
</dbReference>
<keyword evidence="6" id="KW-1185">Reference proteome</keyword>
<dbReference type="PANTHER" id="PTHR46796:SF13">
    <property type="entry name" value="HTH-TYPE TRANSCRIPTIONAL ACTIVATOR RHAS"/>
    <property type="match status" value="1"/>
</dbReference>
<dbReference type="PANTHER" id="PTHR46796">
    <property type="entry name" value="HTH-TYPE TRANSCRIPTIONAL ACTIVATOR RHAS-RELATED"/>
    <property type="match status" value="1"/>
</dbReference>
<feature type="domain" description="HTH araC/xylS-type" evidence="4">
    <location>
        <begin position="145"/>
        <end position="244"/>
    </location>
</feature>
<dbReference type="Pfam" id="PF20240">
    <property type="entry name" value="DUF6597"/>
    <property type="match status" value="1"/>
</dbReference>
<dbReference type="EMBL" id="FNRL01000019">
    <property type="protein sequence ID" value="SEA86917.1"/>
    <property type="molecule type" value="Genomic_DNA"/>
</dbReference>
<keyword evidence="2" id="KW-0238">DNA-binding</keyword>
<sequence length="244" mass="27839">MNYKEIPPSSVLAPYIHTFWELTGEKTDKQWERNFPDGCAGIVVNLGDTCITDNGLTKMDFGKTYAVGAMTSYKDSFIKNDTHLFGVCLKPGAFSNFYNFAPQSEILDQTIQFGMEYACNIDKFIKDPIRFLNGFFIERLQRRRGGLESVIEDIHQTKGQVGISEIAKKNFITVRQLERKFKTHLGVSPKEYANVVRFQYALSKIRETGREMSLLDIAIECGYYDHSHLANDIKKNTGMVPSQF</sequence>
<organism evidence="5 6">
    <name type="scientific">Chitinophaga terrae</name>
    <name type="common">ex Kim and Jung 2007</name>
    <dbReference type="NCBI Taxonomy" id="408074"/>
    <lineage>
        <taxon>Bacteria</taxon>
        <taxon>Pseudomonadati</taxon>
        <taxon>Bacteroidota</taxon>
        <taxon>Chitinophagia</taxon>
        <taxon>Chitinophagales</taxon>
        <taxon>Chitinophagaceae</taxon>
        <taxon>Chitinophaga</taxon>
    </lineage>
</organism>
<keyword evidence="1" id="KW-0805">Transcription regulation</keyword>
<reference evidence="6" key="1">
    <citation type="submission" date="2016-10" db="EMBL/GenBank/DDBJ databases">
        <authorList>
            <person name="Varghese N."/>
            <person name="Submissions S."/>
        </authorList>
    </citation>
    <scope>NUCLEOTIDE SEQUENCE [LARGE SCALE GENOMIC DNA]</scope>
    <source>
        <strain evidence="6">DSM 23920</strain>
    </source>
</reference>
<dbReference type="SMART" id="SM00342">
    <property type="entry name" value="HTH_ARAC"/>
    <property type="match status" value="1"/>
</dbReference>
<dbReference type="Pfam" id="PF12833">
    <property type="entry name" value="HTH_18"/>
    <property type="match status" value="1"/>
</dbReference>
<gene>
    <name evidence="5" type="ORF">SAMN05660909_03881</name>
</gene>
<proteinExistence type="predicted"/>
<dbReference type="Gene3D" id="1.10.10.60">
    <property type="entry name" value="Homeodomain-like"/>
    <property type="match status" value="1"/>
</dbReference>
<evidence type="ECO:0000313" key="6">
    <source>
        <dbReference type="Proteomes" id="UP000199656"/>
    </source>
</evidence>
<dbReference type="GO" id="GO:0003700">
    <property type="term" value="F:DNA-binding transcription factor activity"/>
    <property type="evidence" value="ECO:0007669"/>
    <property type="project" value="InterPro"/>
</dbReference>
<dbReference type="SUPFAM" id="SSF46689">
    <property type="entry name" value="Homeodomain-like"/>
    <property type="match status" value="1"/>
</dbReference>
<evidence type="ECO:0000259" key="4">
    <source>
        <dbReference type="PROSITE" id="PS01124"/>
    </source>
</evidence>
<evidence type="ECO:0000256" key="1">
    <source>
        <dbReference type="ARBA" id="ARBA00023015"/>
    </source>
</evidence>
<dbReference type="InterPro" id="IPR046532">
    <property type="entry name" value="DUF6597"/>
</dbReference>
<evidence type="ECO:0000256" key="3">
    <source>
        <dbReference type="ARBA" id="ARBA00023163"/>
    </source>
</evidence>
<keyword evidence="3" id="KW-0804">Transcription</keyword>
<accession>A0A1H4EPT9</accession>
<dbReference type="AlphaFoldDB" id="A0A1H4EPT9"/>
<protein>
    <submittedName>
        <fullName evidence="5">Helix-turn-helix domain-containing protein</fullName>
    </submittedName>
</protein>
<dbReference type="InterPro" id="IPR050204">
    <property type="entry name" value="AraC_XylS_family_regulators"/>
</dbReference>
<evidence type="ECO:0000256" key="2">
    <source>
        <dbReference type="ARBA" id="ARBA00023125"/>
    </source>
</evidence>
<evidence type="ECO:0000313" key="5">
    <source>
        <dbReference type="EMBL" id="SEA86917.1"/>
    </source>
</evidence>
<dbReference type="PROSITE" id="PS01124">
    <property type="entry name" value="HTH_ARAC_FAMILY_2"/>
    <property type="match status" value="1"/>
</dbReference>
<dbReference type="RefSeq" id="WP_089763582.1">
    <property type="nucleotide sequence ID" value="NZ_BKAT01000032.1"/>
</dbReference>
<dbReference type="InterPro" id="IPR018060">
    <property type="entry name" value="HTH_AraC"/>
</dbReference>